<keyword evidence="10" id="KW-1133">Transmembrane helix</keyword>
<dbReference type="InterPro" id="IPR002401">
    <property type="entry name" value="Cyt_P450_E_grp-I"/>
</dbReference>
<keyword evidence="12" id="KW-1185">Reference proteome</keyword>
<reference evidence="11 12" key="1">
    <citation type="journal article" date="2023" name="G3 (Bethesda)">
        <title>A haplotype-resolved chromosome-scale genome for Quercus rubra L. provides insights into the genetics of adaptive traits for red oak species.</title>
        <authorList>
            <person name="Kapoor B."/>
            <person name="Jenkins J."/>
            <person name="Schmutz J."/>
            <person name="Zhebentyayeva T."/>
            <person name="Kuelheim C."/>
            <person name="Coggeshall M."/>
            <person name="Heim C."/>
            <person name="Lasky J.R."/>
            <person name="Leites L."/>
            <person name="Islam-Faridi N."/>
            <person name="Romero-Severson J."/>
            <person name="DeLeo V.L."/>
            <person name="Lucas S.M."/>
            <person name="Lazic D."/>
            <person name="Gailing O."/>
            <person name="Carlson J."/>
            <person name="Staton M."/>
        </authorList>
    </citation>
    <scope>NUCLEOTIDE SEQUENCE [LARGE SCALE GENOMIC DNA]</scope>
    <source>
        <strain evidence="11">Pseudo-F2</strain>
    </source>
</reference>
<dbReference type="PRINTS" id="PR00463">
    <property type="entry name" value="EP450I"/>
</dbReference>
<dbReference type="GO" id="GO:0016705">
    <property type="term" value="F:oxidoreductase activity, acting on paired donors, with incorporation or reduction of molecular oxygen"/>
    <property type="evidence" value="ECO:0007669"/>
    <property type="project" value="InterPro"/>
</dbReference>
<dbReference type="GO" id="GO:0006629">
    <property type="term" value="P:lipid metabolic process"/>
    <property type="evidence" value="ECO:0007669"/>
    <property type="project" value="UniProtKB-ARBA"/>
</dbReference>
<comment type="cofactor">
    <cofactor evidence="1 8">
        <name>heme</name>
        <dbReference type="ChEBI" id="CHEBI:30413"/>
    </cofactor>
</comment>
<keyword evidence="6 8" id="KW-0408">Iron</keyword>
<evidence type="ECO:0000256" key="4">
    <source>
        <dbReference type="ARBA" id="ARBA00022723"/>
    </source>
</evidence>
<evidence type="ECO:0000313" key="12">
    <source>
        <dbReference type="Proteomes" id="UP001324115"/>
    </source>
</evidence>
<comment type="caution">
    <text evidence="11">The sequence shown here is derived from an EMBL/GenBank/DDBJ whole genome shotgun (WGS) entry which is preliminary data.</text>
</comment>
<dbReference type="AlphaFoldDB" id="A0AAN7G8Q6"/>
<keyword evidence="3 8" id="KW-0349">Heme</keyword>
<accession>A0AAN7G8Q6</accession>
<dbReference type="SUPFAM" id="SSF48264">
    <property type="entry name" value="Cytochrome P450"/>
    <property type="match status" value="1"/>
</dbReference>
<dbReference type="PRINTS" id="PR00385">
    <property type="entry name" value="P450"/>
</dbReference>
<evidence type="ECO:0000256" key="5">
    <source>
        <dbReference type="ARBA" id="ARBA00023002"/>
    </source>
</evidence>
<dbReference type="CDD" id="cd11064">
    <property type="entry name" value="CYP86A"/>
    <property type="match status" value="1"/>
</dbReference>
<dbReference type="GO" id="GO:0005506">
    <property type="term" value="F:iron ion binding"/>
    <property type="evidence" value="ECO:0007669"/>
    <property type="project" value="InterPro"/>
</dbReference>
<organism evidence="11 12">
    <name type="scientific">Quercus rubra</name>
    <name type="common">Northern red oak</name>
    <name type="synonym">Quercus borealis</name>
    <dbReference type="NCBI Taxonomy" id="3512"/>
    <lineage>
        <taxon>Eukaryota</taxon>
        <taxon>Viridiplantae</taxon>
        <taxon>Streptophyta</taxon>
        <taxon>Embryophyta</taxon>
        <taxon>Tracheophyta</taxon>
        <taxon>Spermatophyta</taxon>
        <taxon>Magnoliopsida</taxon>
        <taxon>eudicotyledons</taxon>
        <taxon>Gunneridae</taxon>
        <taxon>Pentapetalae</taxon>
        <taxon>rosids</taxon>
        <taxon>fabids</taxon>
        <taxon>Fagales</taxon>
        <taxon>Fagaceae</taxon>
        <taxon>Quercus</taxon>
    </lineage>
</organism>
<keyword evidence="5 9" id="KW-0560">Oxidoreductase</keyword>
<dbReference type="PROSITE" id="PS00086">
    <property type="entry name" value="CYTOCHROME_P450"/>
    <property type="match status" value="1"/>
</dbReference>
<dbReference type="GO" id="GO:0020037">
    <property type="term" value="F:heme binding"/>
    <property type="evidence" value="ECO:0007669"/>
    <property type="project" value="InterPro"/>
</dbReference>
<protein>
    <recommendedName>
        <fullName evidence="13">Cytochrome P450</fullName>
    </recommendedName>
</protein>
<name>A0AAN7G8Q6_QUERU</name>
<evidence type="ECO:0000313" key="11">
    <source>
        <dbReference type="EMBL" id="KAK4607383.1"/>
    </source>
</evidence>
<keyword evidence="4 8" id="KW-0479">Metal-binding</keyword>
<dbReference type="InterPro" id="IPR001128">
    <property type="entry name" value="Cyt_P450"/>
</dbReference>
<evidence type="ECO:0000256" key="10">
    <source>
        <dbReference type="SAM" id="Phobius"/>
    </source>
</evidence>
<sequence length="542" mass="62402">MLDLNTSSLIPFFTTLPLSYLLIPLIFIFIIFHFLSNSHPHSKTPCPQSYPIIGNLLGFLRNRHRFHDWITEMLSQTPSSTLRVRSFLDLSHGIGTANPTNLEHFLHLNFPNYIKGSRFYSVLNELLGDGIFNVDGHLWTLQRKIASHEFNTRSLKHFIISFTVNSEISNSLIPYLSSNEDKVIDLQDALQRFGFDNICHVAFGVNPTCLASDNMNQNSPSSNFVKAFNVAVEISSLRMLSPLPIIWKIKRFLNMGSEKRYREALKVINHYAMEIIRSKEEEEQQQVGSEESLRNQDLLSRFMYSSSLNTQDFKDKEQNRKFLRDIVISFILAGSESTSTALTWFFWLISGHPRCKQRIYEELLSNSSMVQGKQCGNILSYDELKKLHYLHAAISESMRLFPPVPMESRLAVDDDVLPDGTYVGKGWFCDYSAYAMGRMEKIWGKDCREFRPERWLNDDGDFQPSDQFRFPVFHCGPRICLGKEMAYVQMKSVVAALMFEFEIMAVDGGGASPEKMMNPPYMLSLILKMRGGLPVRIRRRQQ</sequence>
<dbReference type="GO" id="GO:0004497">
    <property type="term" value="F:monooxygenase activity"/>
    <property type="evidence" value="ECO:0007669"/>
    <property type="project" value="UniProtKB-KW"/>
</dbReference>
<evidence type="ECO:0000256" key="3">
    <source>
        <dbReference type="ARBA" id="ARBA00022617"/>
    </source>
</evidence>
<dbReference type="Proteomes" id="UP001324115">
    <property type="component" value="Unassembled WGS sequence"/>
</dbReference>
<comment type="similarity">
    <text evidence="2 9">Belongs to the cytochrome P450 family.</text>
</comment>
<evidence type="ECO:0000256" key="1">
    <source>
        <dbReference type="ARBA" id="ARBA00001971"/>
    </source>
</evidence>
<dbReference type="PANTHER" id="PTHR24296">
    <property type="entry name" value="CYTOCHROME P450"/>
    <property type="match status" value="1"/>
</dbReference>
<keyword evidence="10" id="KW-0812">Transmembrane</keyword>
<feature type="binding site" description="axial binding residue" evidence="8">
    <location>
        <position position="480"/>
    </location>
    <ligand>
        <name>heme</name>
        <dbReference type="ChEBI" id="CHEBI:30413"/>
    </ligand>
    <ligandPart>
        <name>Fe</name>
        <dbReference type="ChEBI" id="CHEBI:18248"/>
    </ligandPart>
</feature>
<feature type="transmembrane region" description="Helical" evidence="10">
    <location>
        <begin position="12"/>
        <end position="35"/>
    </location>
</feature>
<evidence type="ECO:0008006" key="13">
    <source>
        <dbReference type="Google" id="ProtNLM"/>
    </source>
</evidence>
<dbReference type="InterPro" id="IPR036396">
    <property type="entry name" value="Cyt_P450_sf"/>
</dbReference>
<evidence type="ECO:0000256" key="8">
    <source>
        <dbReference type="PIRSR" id="PIRSR602401-1"/>
    </source>
</evidence>
<evidence type="ECO:0000256" key="6">
    <source>
        <dbReference type="ARBA" id="ARBA00023004"/>
    </source>
</evidence>
<evidence type="ECO:0000256" key="9">
    <source>
        <dbReference type="RuleBase" id="RU000461"/>
    </source>
</evidence>
<evidence type="ECO:0000256" key="7">
    <source>
        <dbReference type="ARBA" id="ARBA00023033"/>
    </source>
</evidence>
<dbReference type="EMBL" id="JAXUIC010000001">
    <property type="protein sequence ID" value="KAK4607383.1"/>
    <property type="molecule type" value="Genomic_DNA"/>
</dbReference>
<feature type="transmembrane region" description="Helical" evidence="10">
    <location>
        <begin position="326"/>
        <end position="349"/>
    </location>
</feature>
<dbReference type="InterPro" id="IPR017972">
    <property type="entry name" value="Cyt_P450_CS"/>
</dbReference>
<dbReference type="Gene3D" id="1.10.630.10">
    <property type="entry name" value="Cytochrome P450"/>
    <property type="match status" value="1"/>
</dbReference>
<gene>
    <name evidence="11" type="ORF">RGQ29_001286</name>
</gene>
<keyword evidence="7 9" id="KW-0503">Monooxygenase</keyword>
<evidence type="ECO:0000256" key="2">
    <source>
        <dbReference type="ARBA" id="ARBA00010617"/>
    </source>
</evidence>
<dbReference type="Pfam" id="PF00067">
    <property type="entry name" value="p450"/>
    <property type="match status" value="1"/>
</dbReference>
<proteinExistence type="inferred from homology"/>
<keyword evidence="10" id="KW-0472">Membrane</keyword>